<dbReference type="KEGG" id="afr:AFE_1119"/>
<dbReference type="Proteomes" id="UP000001362">
    <property type="component" value="Chromosome"/>
</dbReference>
<dbReference type="STRING" id="243159.AFE_1119"/>
<dbReference type="AlphaFoldDB" id="B7J867"/>
<evidence type="ECO:0000313" key="2">
    <source>
        <dbReference type="Proteomes" id="UP000001362"/>
    </source>
</evidence>
<name>B7J867_ACIF2</name>
<dbReference type="PaxDb" id="243159-AFE_1119"/>
<gene>
    <name evidence="1" type="ordered locus">AFE_1119</name>
</gene>
<reference evidence="1 2" key="1">
    <citation type="journal article" date="2008" name="BMC Genomics">
        <title>Acidithiobacillus ferrooxidans metabolism: from genome sequence to industrial applications.</title>
        <authorList>
            <person name="Valdes J."/>
            <person name="Pedroso I."/>
            <person name="Quatrini R."/>
            <person name="Dodson R.J."/>
            <person name="Tettelin H."/>
            <person name="Blake R.II."/>
            <person name="Eisen J.A."/>
            <person name="Holmes D.S."/>
        </authorList>
    </citation>
    <scope>NUCLEOTIDE SEQUENCE [LARGE SCALE GENOMIC DNA]</scope>
    <source>
        <strain evidence="2">ATCC 23270 / DSM 14882 / CIP 104768 / NCIMB 8455</strain>
    </source>
</reference>
<dbReference type="EMBL" id="CP001219">
    <property type="protein sequence ID" value="ACK78808.1"/>
    <property type="molecule type" value="Genomic_DNA"/>
</dbReference>
<protein>
    <submittedName>
        <fullName evidence="1">Uncharacterized protein</fullName>
    </submittedName>
</protein>
<proteinExistence type="predicted"/>
<keyword evidence="2" id="KW-1185">Reference proteome</keyword>
<sequence>MRIFRIDMATRLSVKRIHRGRYKIGDYWILQQSRRRWVVVYEFPNNSIPADMTYIDVMRSYREARDVAFHEAESDAKKEMQT</sequence>
<evidence type="ECO:0000313" key="1">
    <source>
        <dbReference type="EMBL" id="ACK78808.1"/>
    </source>
</evidence>
<dbReference type="HOGENOM" id="CLU_2550596_0_0_6"/>
<accession>B7J867</accession>
<organism evidence="1 2">
    <name type="scientific">Acidithiobacillus ferrooxidans (strain ATCC 23270 / DSM 14882 / CIP 104768 / NCIMB 8455)</name>
    <name type="common">Ferrobacillus ferrooxidans (strain ATCC 23270)</name>
    <dbReference type="NCBI Taxonomy" id="243159"/>
    <lineage>
        <taxon>Bacteria</taxon>
        <taxon>Pseudomonadati</taxon>
        <taxon>Pseudomonadota</taxon>
        <taxon>Acidithiobacillia</taxon>
        <taxon>Acidithiobacillales</taxon>
        <taxon>Acidithiobacillaceae</taxon>
        <taxon>Acidithiobacillus</taxon>
    </lineage>
</organism>